<name>A0A8T3BEF5_DENNO</name>
<proteinExistence type="predicted"/>
<gene>
    <name evidence="1" type="ORF">KFK09_013957</name>
</gene>
<dbReference type="EMBL" id="JAGYWB010000010">
    <property type="protein sequence ID" value="KAI0507829.1"/>
    <property type="molecule type" value="Genomic_DNA"/>
</dbReference>
<accession>A0A8T3BEF5</accession>
<organism evidence="1 2">
    <name type="scientific">Dendrobium nobile</name>
    <name type="common">Orchid</name>
    <dbReference type="NCBI Taxonomy" id="94219"/>
    <lineage>
        <taxon>Eukaryota</taxon>
        <taxon>Viridiplantae</taxon>
        <taxon>Streptophyta</taxon>
        <taxon>Embryophyta</taxon>
        <taxon>Tracheophyta</taxon>
        <taxon>Spermatophyta</taxon>
        <taxon>Magnoliopsida</taxon>
        <taxon>Liliopsida</taxon>
        <taxon>Asparagales</taxon>
        <taxon>Orchidaceae</taxon>
        <taxon>Epidendroideae</taxon>
        <taxon>Malaxideae</taxon>
        <taxon>Dendrobiinae</taxon>
        <taxon>Dendrobium</taxon>
    </lineage>
</organism>
<evidence type="ECO:0000313" key="2">
    <source>
        <dbReference type="Proteomes" id="UP000829196"/>
    </source>
</evidence>
<sequence>MGMMPAICYEANNLWMARVPLISWKRVEWHLPDRVMRQFGGIQPRRIEPMEREFRWVDGRGRAENNRLALITTITHPLGDGQKELSDYLQWYKSWASIYLLKAATNPPETIYPRSPGERIVVDYFLRSKEIAESYATG</sequence>
<reference evidence="1" key="1">
    <citation type="journal article" date="2022" name="Front. Genet.">
        <title>Chromosome-Scale Assembly of the Dendrobium nobile Genome Provides Insights Into the Molecular Mechanism of the Biosynthesis of the Medicinal Active Ingredient of Dendrobium.</title>
        <authorList>
            <person name="Xu Q."/>
            <person name="Niu S.-C."/>
            <person name="Li K.-L."/>
            <person name="Zheng P.-J."/>
            <person name="Zhang X.-J."/>
            <person name="Jia Y."/>
            <person name="Liu Y."/>
            <person name="Niu Y.-X."/>
            <person name="Yu L.-H."/>
            <person name="Chen D.-F."/>
            <person name="Zhang G.-Q."/>
        </authorList>
    </citation>
    <scope>NUCLEOTIDE SEQUENCE</scope>
    <source>
        <tissue evidence="1">Leaf</tissue>
    </source>
</reference>
<keyword evidence="2" id="KW-1185">Reference proteome</keyword>
<comment type="caution">
    <text evidence="1">The sequence shown here is derived from an EMBL/GenBank/DDBJ whole genome shotgun (WGS) entry which is preliminary data.</text>
</comment>
<evidence type="ECO:0000313" key="1">
    <source>
        <dbReference type="EMBL" id="KAI0507829.1"/>
    </source>
</evidence>
<dbReference type="Proteomes" id="UP000829196">
    <property type="component" value="Unassembled WGS sequence"/>
</dbReference>
<dbReference type="AlphaFoldDB" id="A0A8T3BEF5"/>
<dbReference type="OrthoDB" id="593744at2759"/>
<protein>
    <submittedName>
        <fullName evidence="1">Uncharacterized protein</fullName>
    </submittedName>
</protein>